<protein>
    <recommendedName>
        <fullName evidence="3">Lipoprotein</fullName>
    </recommendedName>
</protein>
<evidence type="ECO:0000313" key="2">
    <source>
        <dbReference type="Proteomes" id="UP000190683"/>
    </source>
</evidence>
<accession>A0A1T0CWC1</accession>
<sequence>MFSTNKLFALIIGAVFLVGCDNPHIQQTAKNLGIDEVGNLGSEMLLTTLRTECENQLNNNAAFTDLILTAEQKANLCQCTGDEIKTTLSSEALLSIVKQGSIDSQVIIDKVAKAMAICTSRDPKVDTVNPNEV</sequence>
<gene>
    <name evidence="1" type="ORF">B0681_01700</name>
</gene>
<comment type="caution">
    <text evidence="1">The sequence shown here is derived from an EMBL/GenBank/DDBJ whole genome shotgun (WGS) entry which is preliminary data.</text>
</comment>
<reference evidence="1 2" key="1">
    <citation type="submission" date="2017-02" db="EMBL/GenBank/DDBJ databases">
        <title>Draft genome sequence of Moraxella porci CCUG 54912T type strain.</title>
        <authorList>
            <person name="Salva-Serra F."/>
            <person name="Engstrom-Jakobsson H."/>
            <person name="Thorell K."/>
            <person name="Jaen-Luchoro D."/>
            <person name="Gonzales-Siles L."/>
            <person name="Karlsson R."/>
            <person name="Yazdan S."/>
            <person name="Boulund F."/>
            <person name="Johnning A."/>
            <person name="Engstrand L."/>
            <person name="Kristiansson E."/>
            <person name="Moore E."/>
        </authorList>
    </citation>
    <scope>NUCLEOTIDE SEQUENCE [LARGE SCALE GENOMIC DNA]</scope>
    <source>
        <strain evidence="1 2">CCUG 54912</strain>
    </source>
</reference>
<evidence type="ECO:0008006" key="3">
    <source>
        <dbReference type="Google" id="ProtNLM"/>
    </source>
</evidence>
<name>A0A1T0CWC1_9GAMM</name>
<dbReference type="Proteomes" id="UP000190683">
    <property type="component" value="Unassembled WGS sequence"/>
</dbReference>
<proteinExistence type="predicted"/>
<organism evidence="1 2">
    <name type="scientific">Moraxella porci DSM 25326</name>
    <dbReference type="NCBI Taxonomy" id="573983"/>
    <lineage>
        <taxon>Bacteria</taxon>
        <taxon>Pseudomonadati</taxon>
        <taxon>Pseudomonadota</taxon>
        <taxon>Gammaproteobacteria</taxon>
        <taxon>Moraxellales</taxon>
        <taxon>Moraxellaceae</taxon>
        <taxon>Moraxella</taxon>
    </lineage>
</organism>
<evidence type="ECO:0000313" key="1">
    <source>
        <dbReference type="EMBL" id="OOS26612.1"/>
    </source>
</evidence>
<dbReference type="EMBL" id="MUYV01000001">
    <property type="protein sequence ID" value="OOS26612.1"/>
    <property type="molecule type" value="Genomic_DNA"/>
</dbReference>
<dbReference type="STRING" id="573983.B0681_01700"/>
<keyword evidence="2" id="KW-1185">Reference proteome</keyword>
<dbReference type="PROSITE" id="PS51257">
    <property type="entry name" value="PROKAR_LIPOPROTEIN"/>
    <property type="match status" value="1"/>
</dbReference>
<dbReference type="AlphaFoldDB" id="A0A1T0CWC1"/>